<dbReference type="InterPro" id="IPR023365">
    <property type="entry name" value="Sortase_dom-sf"/>
</dbReference>
<keyword evidence="3" id="KW-1133">Transmembrane helix</keyword>
<evidence type="ECO:0000313" key="5">
    <source>
        <dbReference type="Proteomes" id="UP000823824"/>
    </source>
</evidence>
<reference evidence="4" key="1">
    <citation type="journal article" date="2021" name="PeerJ">
        <title>Extensive microbial diversity within the chicken gut microbiome revealed by metagenomics and culture.</title>
        <authorList>
            <person name="Gilroy R."/>
            <person name="Ravi A."/>
            <person name="Getino M."/>
            <person name="Pursley I."/>
            <person name="Horton D.L."/>
            <person name="Alikhan N.F."/>
            <person name="Baker D."/>
            <person name="Gharbi K."/>
            <person name="Hall N."/>
            <person name="Watson M."/>
            <person name="Adriaenssens E.M."/>
            <person name="Foster-Nyarko E."/>
            <person name="Jarju S."/>
            <person name="Secka A."/>
            <person name="Antonio M."/>
            <person name="Oren A."/>
            <person name="Chaudhuri R.R."/>
            <person name="La Ragione R."/>
            <person name="Hildebrand F."/>
            <person name="Pallen M.J."/>
        </authorList>
    </citation>
    <scope>NUCLEOTIDE SEQUENCE</scope>
    <source>
        <strain evidence="4">ChiBcec18-1249</strain>
    </source>
</reference>
<keyword evidence="1" id="KW-0378">Hydrolase</keyword>
<sequence length="270" mass="29571">MKQSAQTPPSHGTGRRPGIWRTGLFLVFLAVFLVSGGLLLRNLLRARQEQAAYDALAEQVHQAEASLAGSDSTPAAEGGILPQYQALWEQNQDLAGWLSIAGTAIDYPVMHTPQEEEFYLRRAFDGSASVSGTPFLAADCFAGCGNYLIYGHNMRDGSMFAALLDYADAAFWEEHPTIRFDTLEETGTYEVLAAFYVDVAVTDAGVAFPYYAYTDLRDEAVFTEYLSQVESAALYDTGVTAVPGDQLLTLSTCSYHSSEERFVVVARRVL</sequence>
<keyword evidence="3" id="KW-0472">Membrane</keyword>
<evidence type="ECO:0000256" key="3">
    <source>
        <dbReference type="SAM" id="Phobius"/>
    </source>
</evidence>
<comment type="caution">
    <text evidence="4">The sequence shown here is derived from an EMBL/GenBank/DDBJ whole genome shotgun (WGS) entry which is preliminary data.</text>
</comment>
<feature type="active site" description="Acyl-thioester intermediate" evidence="2">
    <location>
        <position position="253"/>
    </location>
</feature>
<name>A0A9D2LHU8_9FIRM</name>
<keyword evidence="3" id="KW-0812">Transmembrane</keyword>
<accession>A0A9D2LHU8</accession>
<dbReference type="Gene3D" id="2.40.260.10">
    <property type="entry name" value="Sortase"/>
    <property type="match status" value="1"/>
</dbReference>
<organism evidence="4 5">
    <name type="scientific">Candidatus Oscillibacter excrementigallinarum</name>
    <dbReference type="NCBI Taxonomy" id="2838716"/>
    <lineage>
        <taxon>Bacteria</taxon>
        <taxon>Bacillati</taxon>
        <taxon>Bacillota</taxon>
        <taxon>Clostridia</taxon>
        <taxon>Eubacteriales</taxon>
        <taxon>Oscillospiraceae</taxon>
        <taxon>Oscillibacter</taxon>
    </lineage>
</organism>
<gene>
    <name evidence="4" type="ORF">H9787_04235</name>
</gene>
<reference evidence="4" key="2">
    <citation type="submission" date="2021-04" db="EMBL/GenBank/DDBJ databases">
        <authorList>
            <person name="Gilroy R."/>
        </authorList>
    </citation>
    <scope>NUCLEOTIDE SEQUENCE</scope>
    <source>
        <strain evidence="4">ChiBcec18-1249</strain>
    </source>
</reference>
<dbReference type="InterPro" id="IPR009835">
    <property type="entry name" value="SrtB"/>
</dbReference>
<feature type="transmembrane region" description="Helical" evidence="3">
    <location>
        <begin position="20"/>
        <end position="40"/>
    </location>
</feature>
<proteinExistence type="predicted"/>
<dbReference type="Proteomes" id="UP000823824">
    <property type="component" value="Unassembled WGS sequence"/>
</dbReference>
<dbReference type="SUPFAM" id="SSF63817">
    <property type="entry name" value="Sortase"/>
    <property type="match status" value="1"/>
</dbReference>
<dbReference type="GO" id="GO:0016787">
    <property type="term" value="F:hydrolase activity"/>
    <property type="evidence" value="ECO:0007669"/>
    <property type="project" value="UniProtKB-KW"/>
</dbReference>
<dbReference type="CDD" id="cd05826">
    <property type="entry name" value="Sortase_B"/>
    <property type="match status" value="1"/>
</dbReference>
<evidence type="ECO:0000256" key="1">
    <source>
        <dbReference type="ARBA" id="ARBA00022801"/>
    </source>
</evidence>
<feature type="active site" description="Proton donor/acceptor" evidence="2">
    <location>
        <position position="152"/>
    </location>
</feature>
<evidence type="ECO:0000256" key="2">
    <source>
        <dbReference type="PIRSR" id="PIRSR605754-1"/>
    </source>
</evidence>
<evidence type="ECO:0000313" key="4">
    <source>
        <dbReference type="EMBL" id="HJB12899.1"/>
    </source>
</evidence>
<dbReference type="InterPro" id="IPR005754">
    <property type="entry name" value="Sortase"/>
</dbReference>
<dbReference type="Pfam" id="PF04203">
    <property type="entry name" value="Sortase"/>
    <property type="match status" value="1"/>
</dbReference>
<dbReference type="EMBL" id="DWZJ01000032">
    <property type="protein sequence ID" value="HJB12899.1"/>
    <property type="molecule type" value="Genomic_DNA"/>
</dbReference>
<protein>
    <submittedName>
        <fullName evidence="4">Class B sortase</fullName>
    </submittedName>
</protein>
<dbReference type="AlphaFoldDB" id="A0A9D2LHU8"/>